<dbReference type="Proteomes" id="UP000231134">
    <property type="component" value="Unassembled WGS sequence"/>
</dbReference>
<accession>A0A2M9A4X7</accession>
<comment type="caution">
    <text evidence="1">The sequence shown here is derived from an EMBL/GenBank/DDBJ whole genome shotgun (WGS) entry which is preliminary data.</text>
</comment>
<dbReference type="AlphaFoldDB" id="A0A2M9A4X7"/>
<name>A0A2M9A4X7_9BACT</name>
<evidence type="ECO:0000313" key="2">
    <source>
        <dbReference type="Proteomes" id="UP000231134"/>
    </source>
</evidence>
<sequence>MSSKMRSKAENIRLVIAERRSISRMIAGIKQVHLVDVHIAAGEGKVETISTELLDSLLEEDSLSLAR</sequence>
<reference evidence="1 2" key="1">
    <citation type="submission" date="2017-11" db="EMBL/GenBank/DDBJ databases">
        <title>Animal gut microbial communities from fecal samples from Wisconsin, USA.</title>
        <authorList>
            <person name="Neumann A."/>
        </authorList>
    </citation>
    <scope>NUCLEOTIDE SEQUENCE [LARGE SCALE GENOMIC DNA]</scope>
    <source>
        <strain evidence="1 2">UWS3</strain>
    </source>
</reference>
<organism evidence="1 2">
    <name type="scientific">Hallerella succinigenes</name>
    <dbReference type="NCBI Taxonomy" id="1896222"/>
    <lineage>
        <taxon>Bacteria</taxon>
        <taxon>Pseudomonadati</taxon>
        <taxon>Fibrobacterota</taxon>
        <taxon>Fibrobacteria</taxon>
        <taxon>Fibrobacterales</taxon>
        <taxon>Fibrobacteraceae</taxon>
        <taxon>Hallerella</taxon>
    </lineage>
</organism>
<protein>
    <submittedName>
        <fullName evidence="1">Uncharacterized protein</fullName>
    </submittedName>
</protein>
<dbReference type="EMBL" id="PGEX01000001">
    <property type="protein sequence ID" value="PJJ40687.1"/>
    <property type="molecule type" value="Genomic_DNA"/>
</dbReference>
<gene>
    <name evidence="1" type="ORF">BGX16_0624</name>
</gene>
<keyword evidence="2" id="KW-1185">Reference proteome</keyword>
<proteinExistence type="predicted"/>
<evidence type="ECO:0000313" key="1">
    <source>
        <dbReference type="EMBL" id="PJJ40687.1"/>
    </source>
</evidence>